<evidence type="ECO:0000256" key="1">
    <source>
        <dbReference type="SAM" id="Phobius"/>
    </source>
</evidence>
<feature type="transmembrane region" description="Helical" evidence="1">
    <location>
        <begin position="12"/>
        <end position="33"/>
    </location>
</feature>
<keyword evidence="1" id="KW-0812">Transmembrane</keyword>
<feature type="transmembrane region" description="Helical" evidence="1">
    <location>
        <begin position="106"/>
        <end position="125"/>
    </location>
</feature>
<protein>
    <submittedName>
        <fullName evidence="2">DUF2752 domain-containing protein</fullName>
    </submittedName>
</protein>
<proteinExistence type="predicted"/>
<sequence length="134" mass="14661">MSKKAAEGKGKRALQVGAVLLGLAAAAAVFFLLRPPCLVLESTGFYCGACGFTRMVEELLQGHWAGAFRQNPYMFFVLPLTCLWLLGEAVRYVAGKPPLWKRRWAAVLWGCVLGAGLVFTVLRNLPGFTFLQPV</sequence>
<name>A0A9D2MV78_9FIRM</name>
<evidence type="ECO:0000313" key="2">
    <source>
        <dbReference type="EMBL" id="HJB97701.1"/>
    </source>
</evidence>
<reference evidence="2" key="1">
    <citation type="journal article" date="2021" name="PeerJ">
        <title>Extensive microbial diversity within the chicken gut microbiome revealed by metagenomics and culture.</title>
        <authorList>
            <person name="Gilroy R."/>
            <person name="Ravi A."/>
            <person name="Getino M."/>
            <person name="Pursley I."/>
            <person name="Horton D.L."/>
            <person name="Alikhan N.F."/>
            <person name="Baker D."/>
            <person name="Gharbi K."/>
            <person name="Hall N."/>
            <person name="Watson M."/>
            <person name="Adriaenssens E.M."/>
            <person name="Foster-Nyarko E."/>
            <person name="Jarju S."/>
            <person name="Secka A."/>
            <person name="Antonio M."/>
            <person name="Oren A."/>
            <person name="Chaudhuri R.R."/>
            <person name="La Ragione R."/>
            <person name="Hildebrand F."/>
            <person name="Pallen M.J."/>
        </authorList>
    </citation>
    <scope>NUCLEOTIDE SEQUENCE</scope>
    <source>
        <strain evidence="2">CHK185-1770</strain>
    </source>
</reference>
<dbReference type="EMBL" id="DWXG01000033">
    <property type="protein sequence ID" value="HJB97701.1"/>
    <property type="molecule type" value="Genomic_DNA"/>
</dbReference>
<gene>
    <name evidence="2" type="ORF">H9710_03885</name>
</gene>
<dbReference type="InterPro" id="IPR021215">
    <property type="entry name" value="DUF2752"/>
</dbReference>
<dbReference type="Pfam" id="PF10825">
    <property type="entry name" value="DUF2752"/>
    <property type="match status" value="1"/>
</dbReference>
<feature type="transmembrane region" description="Helical" evidence="1">
    <location>
        <begin position="73"/>
        <end position="94"/>
    </location>
</feature>
<keyword evidence="1" id="KW-1133">Transmembrane helix</keyword>
<accession>A0A9D2MV78</accession>
<comment type="caution">
    <text evidence="2">The sequence shown here is derived from an EMBL/GenBank/DDBJ whole genome shotgun (WGS) entry which is preliminary data.</text>
</comment>
<dbReference type="Proteomes" id="UP000826793">
    <property type="component" value="Unassembled WGS sequence"/>
</dbReference>
<dbReference type="AlphaFoldDB" id="A0A9D2MV78"/>
<organism evidence="2 3">
    <name type="scientific">Candidatus Acutalibacter pullicola</name>
    <dbReference type="NCBI Taxonomy" id="2838417"/>
    <lineage>
        <taxon>Bacteria</taxon>
        <taxon>Bacillati</taxon>
        <taxon>Bacillota</taxon>
        <taxon>Clostridia</taxon>
        <taxon>Eubacteriales</taxon>
        <taxon>Acutalibacteraceae</taxon>
        <taxon>Acutalibacter</taxon>
    </lineage>
</organism>
<keyword evidence="1" id="KW-0472">Membrane</keyword>
<evidence type="ECO:0000313" key="3">
    <source>
        <dbReference type="Proteomes" id="UP000826793"/>
    </source>
</evidence>
<reference evidence="2" key="2">
    <citation type="submission" date="2021-04" db="EMBL/GenBank/DDBJ databases">
        <authorList>
            <person name="Gilroy R."/>
        </authorList>
    </citation>
    <scope>NUCLEOTIDE SEQUENCE</scope>
    <source>
        <strain evidence="2">CHK185-1770</strain>
    </source>
</reference>